<dbReference type="AlphaFoldDB" id="G5GL31"/>
<dbReference type="PANTHER" id="PTHR30349">
    <property type="entry name" value="PHAGE INTEGRASE-RELATED"/>
    <property type="match status" value="1"/>
</dbReference>
<dbReference type="SUPFAM" id="SSF56349">
    <property type="entry name" value="DNA breaking-rejoining enzymes"/>
    <property type="match status" value="1"/>
</dbReference>
<dbReference type="OrthoDB" id="9801717at2"/>
<dbReference type="InterPro" id="IPR011010">
    <property type="entry name" value="DNA_brk_join_enz"/>
</dbReference>
<evidence type="ECO:0000256" key="1">
    <source>
        <dbReference type="ARBA" id="ARBA00003283"/>
    </source>
</evidence>
<dbReference type="PATRIC" id="fig|679200.3.peg.2394"/>
<comment type="function">
    <text evidence="1">Site-specific tyrosine recombinase, which acts by catalyzing the cutting and rejoining of the recombining DNA molecules.</text>
</comment>
<comment type="caution">
    <text evidence="9">The sequence shown here is derived from an EMBL/GenBank/DDBJ whole genome shotgun (WGS) entry which is preliminary data.</text>
</comment>
<keyword evidence="5" id="KW-0233">DNA recombination</keyword>
<dbReference type="Gene3D" id="1.10.443.10">
    <property type="entry name" value="Intergrase catalytic core"/>
    <property type="match status" value="1"/>
</dbReference>
<gene>
    <name evidence="9" type="ORF">HMPREF9333_02276</name>
</gene>
<dbReference type="GO" id="GO:0006310">
    <property type="term" value="P:DNA recombination"/>
    <property type="evidence" value="ECO:0007669"/>
    <property type="project" value="UniProtKB-KW"/>
</dbReference>
<dbReference type="RefSeq" id="WP_005542334.1">
    <property type="nucleotide sequence ID" value="NZ_JH378847.1"/>
</dbReference>
<reference evidence="9 10" key="1">
    <citation type="submission" date="2011-08" db="EMBL/GenBank/DDBJ databases">
        <title>The Genome Sequence of Johnsonella ignava ATCC 51276.</title>
        <authorList>
            <consortium name="The Broad Institute Genome Sequencing Platform"/>
            <person name="Earl A."/>
            <person name="Ward D."/>
            <person name="Feldgarden M."/>
            <person name="Gevers D."/>
            <person name="Izard J."/>
            <person name="Blanton J.M."/>
            <person name="Baranova O.V."/>
            <person name="Dewhirst F.E."/>
            <person name="Young S.K."/>
            <person name="Zeng Q."/>
            <person name="Gargeya S."/>
            <person name="Fitzgerald M."/>
            <person name="Haas B."/>
            <person name="Abouelleil A."/>
            <person name="Alvarado L."/>
            <person name="Arachchi H.M."/>
            <person name="Berlin A."/>
            <person name="Brown A."/>
            <person name="Chapman S.B."/>
            <person name="Chen Z."/>
            <person name="Dunbar C."/>
            <person name="Freedman E."/>
            <person name="Gearin G."/>
            <person name="Gellesch M."/>
            <person name="Goldberg J."/>
            <person name="Griggs A."/>
            <person name="Gujja S."/>
            <person name="Heiman D."/>
            <person name="Howarth C."/>
            <person name="Larson L."/>
            <person name="Lui A."/>
            <person name="MacDonald P.J.P."/>
            <person name="Montmayeur A."/>
            <person name="Murphy C."/>
            <person name="Neiman D."/>
            <person name="Pearson M."/>
            <person name="Priest M."/>
            <person name="Roberts A."/>
            <person name="Saif S."/>
            <person name="Shea T."/>
            <person name="Shenoy N."/>
            <person name="Sisk P."/>
            <person name="Stolte C."/>
            <person name="Sykes S."/>
            <person name="Wortman J."/>
            <person name="Nusbaum C."/>
            <person name="Birren B."/>
        </authorList>
    </citation>
    <scope>NUCLEOTIDE SEQUENCE [LARGE SCALE GENOMIC DNA]</scope>
    <source>
        <strain evidence="9 10">ATCC 51276</strain>
    </source>
</reference>
<dbReference type="PROSITE" id="PS51898">
    <property type="entry name" value="TYR_RECOMBINASE"/>
    <property type="match status" value="1"/>
</dbReference>
<dbReference type="GO" id="GO:0015074">
    <property type="term" value="P:DNA integration"/>
    <property type="evidence" value="ECO:0007669"/>
    <property type="project" value="UniProtKB-KW"/>
</dbReference>
<dbReference type="PANTHER" id="PTHR30349:SF81">
    <property type="entry name" value="TYROSINE RECOMBINASE XERC"/>
    <property type="match status" value="1"/>
</dbReference>
<organism evidence="9 10">
    <name type="scientific">Johnsonella ignava ATCC 51276</name>
    <dbReference type="NCBI Taxonomy" id="679200"/>
    <lineage>
        <taxon>Bacteria</taxon>
        <taxon>Bacillati</taxon>
        <taxon>Bacillota</taxon>
        <taxon>Clostridia</taxon>
        <taxon>Lachnospirales</taxon>
        <taxon>Lachnospiraceae</taxon>
        <taxon>Johnsonella</taxon>
    </lineage>
</organism>
<evidence type="ECO:0000256" key="5">
    <source>
        <dbReference type="ARBA" id="ARBA00023172"/>
    </source>
</evidence>
<feature type="domain" description="Core-binding (CB)" evidence="8">
    <location>
        <begin position="7"/>
        <end position="99"/>
    </location>
</feature>
<keyword evidence="3" id="KW-0229">DNA integration</keyword>
<dbReference type="InterPro" id="IPR002104">
    <property type="entry name" value="Integrase_catalytic"/>
</dbReference>
<dbReference type="InterPro" id="IPR004107">
    <property type="entry name" value="Integrase_SAM-like_N"/>
</dbReference>
<dbReference type="STRING" id="679200.HMPREF9333_02276"/>
<dbReference type="InterPro" id="IPR010998">
    <property type="entry name" value="Integrase_recombinase_N"/>
</dbReference>
<dbReference type="Gene3D" id="1.10.150.130">
    <property type="match status" value="1"/>
</dbReference>
<dbReference type="InterPro" id="IPR050090">
    <property type="entry name" value="Tyrosine_recombinase_XerCD"/>
</dbReference>
<dbReference type="GO" id="GO:0003677">
    <property type="term" value="F:DNA binding"/>
    <property type="evidence" value="ECO:0007669"/>
    <property type="project" value="UniProtKB-UniRule"/>
</dbReference>
<dbReference type="Proteomes" id="UP000003011">
    <property type="component" value="Unassembled WGS sequence"/>
</dbReference>
<keyword evidence="10" id="KW-1185">Reference proteome</keyword>
<evidence type="ECO:0000259" key="7">
    <source>
        <dbReference type="PROSITE" id="PS51898"/>
    </source>
</evidence>
<dbReference type="InterPro" id="IPR044068">
    <property type="entry name" value="CB"/>
</dbReference>
<dbReference type="CDD" id="cd01182">
    <property type="entry name" value="INT_RitC_C_like"/>
    <property type="match status" value="1"/>
</dbReference>
<comment type="similarity">
    <text evidence="2">Belongs to the 'phage' integrase family.</text>
</comment>
<dbReference type="EMBL" id="ACZL01000056">
    <property type="protein sequence ID" value="EHI54560.1"/>
    <property type="molecule type" value="Genomic_DNA"/>
</dbReference>
<accession>G5GL31</accession>
<proteinExistence type="inferred from homology"/>
<protein>
    <recommendedName>
        <fullName evidence="11">Integrase</fullName>
    </recommendedName>
</protein>
<keyword evidence="4 6" id="KW-0238">DNA-binding</keyword>
<dbReference type="eggNOG" id="COG4974">
    <property type="taxonomic scope" value="Bacteria"/>
</dbReference>
<evidence type="ECO:0000313" key="9">
    <source>
        <dbReference type="EMBL" id="EHI54560.1"/>
    </source>
</evidence>
<feature type="domain" description="Tyr recombinase" evidence="7">
    <location>
        <begin position="123"/>
        <end position="311"/>
    </location>
</feature>
<evidence type="ECO:0008006" key="11">
    <source>
        <dbReference type="Google" id="ProtNLM"/>
    </source>
</evidence>
<evidence type="ECO:0000256" key="6">
    <source>
        <dbReference type="PROSITE-ProRule" id="PRU01248"/>
    </source>
</evidence>
<dbReference type="Pfam" id="PF00589">
    <property type="entry name" value="Phage_integrase"/>
    <property type="match status" value="1"/>
</dbReference>
<dbReference type="InterPro" id="IPR013762">
    <property type="entry name" value="Integrase-like_cat_sf"/>
</dbReference>
<name>G5GL31_9FIRM</name>
<evidence type="ECO:0000256" key="4">
    <source>
        <dbReference type="ARBA" id="ARBA00023125"/>
    </source>
</evidence>
<evidence type="ECO:0000259" key="8">
    <source>
        <dbReference type="PROSITE" id="PS51900"/>
    </source>
</evidence>
<dbReference type="HOGENOM" id="CLU_027562_9_1_9"/>
<evidence type="ECO:0000256" key="3">
    <source>
        <dbReference type="ARBA" id="ARBA00022908"/>
    </source>
</evidence>
<sequence>MKKKPTDFAFTLSKFFGEYLTVLCNFSENTICSYRDTFKLFLLFCISSEGISSEKLCFKDINPDMIEKFLHWLKNERNSSVSTCNQRLAALHAFFKYVQYERPELSLLCQQVLFLKFAKNEKSELNYLTVDAVKEILSIPDTKTAEGIRELAVLSLMYDSGARVQELVDLKFGDIRLLNPASVKLTGKGRKSRVLPLLQGNVKILSTYIQCYRKKLCEKDDIFFFNRSDKQLTRSGIGYILNKNFDMARSQKPELFPKKISPHCLRHSKAMHLLQSGVNLIYIRDFLGHADVKTTQIYARADVTLKRKAIESASLIDVSKNMKSWTEDEDLMTWLNSLGKQTN</sequence>
<dbReference type="Pfam" id="PF13495">
    <property type="entry name" value="Phage_int_SAM_4"/>
    <property type="match status" value="1"/>
</dbReference>
<dbReference type="PROSITE" id="PS51900">
    <property type="entry name" value="CB"/>
    <property type="match status" value="1"/>
</dbReference>
<evidence type="ECO:0000313" key="10">
    <source>
        <dbReference type="Proteomes" id="UP000003011"/>
    </source>
</evidence>
<evidence type="ECO:0000256" key="2">
    <source>
        <dbReference type="ARBA" id="ARBA00008857"/>
    </source>
</evidence>